<feature type="compositionally biased region" description="Pro residues" evidence="3">
    <location>
        <begin position="472"/>
        <end position="485"/>
    </location>
</feature>
<dbReference type="EMBL" id="JAVRBK010000001">
    <property type="protein sequence ID" value="KAK5649329.1"/>
    <property type="molecule type" value="Genomic_DNA"/>
</dbReference>
<feature type="compositionally biased region" description="Gly residues" evidence="3">
    <location>
        <begin position="954"/>
        <end position="965"/>
    </location>
</feature>
<feature type="region of interest" description="Disordered" evidence="3">
    <location>
        <begin position="752"/>
        <end position="777"/>
    </location>
</feature>
<feature type="compositionally biased region" description="Basic and acidic residues" evidence="3">
    <location>
        <begin position="302"/>
        <end position="311"/>
    </location>
</feature>
<feature type="domain" description="BAT2 N-terminal" evidence="4">
    <location>
        <begin position="1"/>
        <end position="185"/>
    </location>
</feature>
<dbReference type="Pfam" id="PF07001">
    <property type="entry name" value="BAT2_N"/>
    <property type="match status" value="1"/>
</dbReference>
<feature type="coiled-coil region" evidence="2">
    <location>
        <begin position="414"/>
        <end position="441"/>
    </location>
</feature>
<feature type="compositionally biased region" description="Basic and acidic residues" evidence="3">
    <location>
        <begin position="900"/>
        <end position="950"/>
    </location>
</feature>
<keyword evidence="6" id="KW-1185">Reference proteome</keyword>
<evidence type="ECO:0000313" key="6">
    <source>
        <dbReference type="Proteomes" id="UP001329430"/>
    </source>
</evidence>
<feature type="compositionally biased region" description="Polar residues" evidence="3">
    <location>
        <begin position="540"/>
        <end position="567"/>
    </location>
</feature>
<dbReference type="Proteomes" id="UP001329430">
    <property type="component" value="Chromosome 1"/>
</dbReference>
<feature type="compositionally biased region" description="Polar residues" evidence="3">
    <location>
        <begin position="116"/>
        <end position="157"/>
    </location>
</feature>
<feature type="region of interest" description="Disordered" evidence="3">
    <location>
        <begin position="1904"/>
        <end position="1955"/>
    </location>
</feature>
<feature type="compositionally biased region" description="Basic and acidic residues" evidence="3">
    <location>
        <begin position="699"/>
        <end position="723"/>
    </location>
</feature>
<feature type="compositionally biased region" description="Basic and acidic residues" evidence="3">
    <location>
        <begin position="1158"/>
        <end position="1180"/>
    </location>
</feature>
<feature type="compositionally biased region" description="Polar residues" evidence="3">
    <location>
        <begin position="1996"/>
        <end position="2013"/>
    </location>
</feature>
<accession>A0AAN7VRD6</accession>
<feature type="compositionally biased region" description="Polar residues" evidence="3">
    <location>
        <begin position="34"/>
        <end position="43"/>
    </location>
</feature>
<dbReference type="InterPro" id="IPR033184">
    <property type="entry name" value="PRRC2"/>
</dbReference>
<feature type="compositionally biased region" description="Low complexity" evidence="3">
    <location>
        <begin position="1551"/>
        <end position="1565"/>
    </location>
</feature>
<feature type="compositionally biased region" description="Pro residues" evidence="3">
    <location>
        <begin position="219"/>
        <end position="236"/>
    </location>
</feature>
<reference evidence="5 6" key="1">
    <citation type="journal article" date="2024" name="Insects">
        <title>An Improved Chromosome-Level Genome Assembly of the Firefly Pyrocoelia pectoralis.</title>
        <authorList>
            <person name="Fu X."/>
            <person name="Meyer-Rochow V.B."/>
            <person name="Ballantyne L."/>
            <person name="Zhu X."/>
        </authorList>
    </citation>
    <scope>NUCLEOTIDE SEQUENCE [LARGE SCALE GENOMIC DNA]</scope>
    <source>
        <strain evidence="5">XCY_ONT2</strain>
    </source>
</reference>
<feature type="compositionally biased region" description="Low complexity" evidence="3">
    <location>
        <begin position="1068"/>
        <end position="1078"/>
    </location>
</feature>
<feature type="compositionally biased region" description="Low complexity" evidence="3">
    <location>
        <begin position="96"/>
        <end position="115"/>
    </location>
</feature>
<dbReference type="GO" id="GO:0030154">
    <property type="term" value="P:cell differentiation"/>
    <property type="evidence" value="ECO:0007669"/>
    <property type="project" value="TreeGrafter"/>
</dbReference>
<feature type="compositionally biased region" description="Basic and acidic residues" evidence="3">
    <location>
        <begin position="983"/>
        <end position="992"/>
    </location>
</feature>
<feature type="region of interest" description="Disordered" evidence="3">
    <location>
        <begin position="1480"/>
        <end position="1585"/>
    </location>
</feature>
<dbReference type="InterPro" id="IPR009738">
    <property type="entry name" value="BAT2_N"/>
</dbReference>
<keyword evidence="2" id="KW-0175">Coiled coil</keyword>
<feature type="compositionally biased region" description="Basic and acidic residues" evidence="3">
    <location>
        <begin position="447"/>
        <end position="462"/>
    </location>
</feature>
<feature type="compositionally biased region" description="Polar residues" evidence="3">
    <location>
        <begin position="276"/>
        <end position="301"/>
    </location>
</feature>
<evidence type="ECO:0000313" key="5">
    <source>
        <dbReference type="EMBL" id="KAK5649329.1"/>
    </source>
</evidence>
<evidence type="ECO:0000259" key="4">
    <source>
        <dbReference type="Pfam" id="PF07001"/>
    </source>
</evidence>
<feature type="compositionally biased region" description="Basic and acidic residues" evidence="3">
    <location>
        <begin position="351"/>
        <end position="367"/>
    </location>
</feature>
<keyword evidence="1" id="KW-0597">Phosphoprotein</keyword>
<feature type="region of interest" description="Disordered" evidence="3">
    <location>
        <begin position="30"/>
        <end position="311"/>
    </location>
</feature>
<feature type="compositionally biased region" description="Acidic residues" evidence="3">
    <location>
        <begin position="1126"/>
        <end position="1136"/>
    </location>
</feature>
<feature type="region of interest" description="Disordered" evidence="3">
    <location>
        <begin position="1818"/>
        <end position="1837"/>
    </location>
</feature>
<dbReference type="PANTHER" id="PTHR14038:SF0">
    <property type="entry name" value="LP18708P"/>
    <property type="match status" value="1"/>
</dbReference>
<feature type="compositionally biased region" description="Basic and acidic residues" evidence="3">
    <location>
        <begin position="1109"/>
        <end position="1125"/>
    </location>
</feature>
<feature type="compositionally biased region" description="Basic and acidic residues" evidence="3">
    <location>
        <begin position="799"/>
        <end position="841"/>
    </location>
</feature>
<feature type="compositionally biased region" description="Polar residues" evidence="3">
    <location>
        <begin position="1541"/>
        <end position="1550"/>
    </location>
</feature>
<feature type="compositionally biased region" description="Basic and acidic residues" evidence="3">
    <location>
        <begin position="2074"/>
        <end position="2088"/>
    </location>
</feature>
<feature type="compositionally biased region" description="Basic and acidic residues" evidence="3">
    <location>
        <begin position="525"/>
        <end position="536"/>
    </location>
</feature>
<evidence type="ECO:0000256" key="2">
    <source>
        <dbReference type="SAM" id="Coils"/>
    </source>
</evidence>
<feature type="compositionally biased region" description="Basic and acidic residues" evidence="3">
    <location>
        <begin position="505"/>
        <end position="516"/>
    </location>
</feature>
<proteinExistence type="predicted"/>
<organism evidence="5 6">
    <name type="scientific">Pyrocoelia pectoralis</name>
    <dbReference type="NCBI Taxonomy" id="417401"/>
    <lineage>
        <taxon>Eukaryota</taxon>
        <taxon>Metazoa</taxon>
        <taxon>Ecdysozoa</taxon>
        <taxon>Arthropoda</taxon>
        <taxon>Hexapoda</taxon>
        <taxon>Insecta</taxon>
        <taxon>Pterygota</taxon>
        <taxon>Neoptera</taxon>
        <taxon>Endopterygota</taxon>
        <taxon>Coleoptera</taxon>
        <taxon>Polyphaga</taxon>
        <taxon>Elateriformia</taxon>
        <taxon>Elateroidea</taxon>
        <taxon>Lampyridae</taxon>
        <taxon>Lampyrinae</taxon>
        <taxon>Pyrocoelia</taxon>
    </lineage>
</organism>
<protein>
    <recommendedName>
        <fullName evidence="4">BAT2 N-terminal domain-containing protein</fullName>
    </recommendedName>
</protein>
<feature type="compositionally biased region" description="Basic and acidic residues" evidence="3">
    <location>
        <begin position="622"/>
        <end position="685"/>
    </location>
</feature>
<evidence type="ECO:0000256" key="1">
    <source>
        <dbReference type="ARBA" id="ARBA00022553"/>
    </source>
</evidence>
<feature type="compositionally biased region" description="Low complexity" evidence="3">
    <location>
        <begin position="2046"/>
        <end position="2073"/>
    </location>
</feature>
<dbReference type="PANTHER" id="PTHR14038">
    <property type="entry name" value="BAT2 HLA-B-ASSOCIATED TRANSCRIPT 2"/>
    <property type="match status" value="1"/>
</dbReference>
<feature type="region of interest" description="Disordered" evidence="3">
    <location>
        <begin position="793"/>
        <end position="1180"/>
    </location>
</feature>
<feature type="compositionally biased region" description="Polar residues" evidence="3">
    <location>
        <begin position="1484"/>
        <end position="1495"/>
    </location>
</feature>
<feature type="compositionally biased region" description="Basic and acidic residues" evidence="3">
    <location>
        <begin position="600"/>
        <end position="615"/>
    </location>
</feature>
<feature type="compositionally biased region" description="Basic and acidic residues" evidence="3">
    <location>
        <begin position="1020"/>
        <end position="1040"/>
    </location>
</feature>
<feature type="compositionally biased region" description="Polar residues" evidence="3">
    <location>
        <begin position="368"/>
        <end position="397"/>
    </location>
</feature>
<sequence>MSTLPGLASKGEKGKSKFQSLDINHLYKAYTGESLETQQQKNTIPRKHGMQSLGKVPTARRPPANLPSIKSEHTGSDAAVSLVPSGGVGWGKQDQNSPSTNVPSVSTVTVTTSPPLVQQNAPPVNTSATNSIPSSNKTHITSSATPVTSDKSWSSVMSGADLLQPPPYQSPQFQHEFPSLSAGDGALPRTGVDTQYGPGPSLRPQTEGSWIQGGSRPGTEPPPRSNSAPLGPPPQLSVPVGQNQPPQQPLPPQFRGLIPPFMFRGNNFPANGHGGSNFSNAPGTASNGRNRATENRGTARTNESDEVCHRPIIKEEDLNRMDDMIRDVGWASHDDIDYNQTLAFSDDEQDTDKIHKQPTHKEHDKTESSVQEANVKNWSASKNTVSSAPPQPQQNRNRSSEEDEVWVQRRRQHSEEVAIVIERAKQRKEEEEKRFLEIKQAAAKKLQQLDEKSKNKHDKEVDDSQGTINPSVVPPQPINPVPIPVPDWEKDKEQPRPPVENSNKQFRDNTEFRKLTQIEGRGNFVRKETRSGDPRDAPSFSKQFQSNLPPRFQRQQQMRNNVSSSPQPVQPTFMDQYDMPWPNQLNKPRKLREDDDKEDDDRRETRKMSNDDSYRFRSFNDASHKIDEEREFDYRKEPPKQDDHGISRQSSEDNRFERPQRPDSRDSRASRESRHSRESESREFHGSWADTPFEQPVFDDNRRKEHFREDRRAVPGPITKERIEAEDLKSEKKNLTQLKRGYLQEKRIVESKKEDVAEKNNDWEVPKVNDSGKKDETSVSNVWVEPIANTSEVLNVANEKPEVKKEDNIEDTTEKMDKVNERDKDDKRNVNASLRRGDPRHQQPWASSSYIYHRTWSKKNDSRRGSRNGAPKRLPSNKPGEWHGTDSDVSVEEVSISTESGKEDRSRSSLKKIDKDEKNKEMKQEKVLNTDRKYDFNRRDNYVPRGEPSKHGRGGGNFRSRGGLGKRIDGYGPPPSKSPFSQIDDKDKKGNNEDSAVSNNSSDEKNKQSRPLSPIGTAVFKDKKIDELKMKTTKKSKSEENSNDNCDTSDNSEDGQKFRKFGIKSVPSSRSSSTNLNRRTNHAPRFGVDKRPTYNASRQNVGGPVKYGIKKEKEDIKSESNKNENIEDDGVDDDDGPMISDSDGFQEVKNKKTVQRQKPFEEKPNLRPSIKNDNRDNKLVDRKKPLTPHLTAQQIANIPSLMDTPVNPPAIVPQSTNKNLFDRKLPPRFAKQRENRLQKAHMQQGVCDVNEMNKVNHNINMYGIKDGQCMSSSRISNAWEKPLATHLRTEQDGMITVSMDSSKAIIEQPLTVSSQSTSPNIEKVMKPSHVTEKTVLDGTTPPVNTIIFENTNFKSAPGTRTARSEKSCPKLDDAGIEQAVISTFNKPMRDLLNKNEKSSDSMQMQLTFGKEDSADMKLDFFESELSHLTEDKNGKNMGLPRSMHMTSANNTISASTADALNFKIASVKKVWETTPTVIEHSVGQDDSNSSFSTSFGPDPNSLDPSSFGKGGDNADDSHETYNPSSNQPTTNNTTNVCKVKPTQQVTGTSGQQPVHSASSHQQHSSIGPGIVGHPLSPPPMQAVLGASVGLGQPPQPYTSNQHLGYQPNIGGSTQYGMSAIPSPPTVLFNSTQQIQAPPTGLYGAFQIDQSQVLGGQGRSQYSPYPNPYNLSQTASSPYSAQSMYLQGAQPHPSAAQAPPDIYQNLNNYRLPASGPFGQSQQLNNPTTVLISSTSNSLMSATVKPSTQQISAIGTKASGGGQAYQQSQQGQQLYMTYDATIQANYLPSAGVIQRGPTAPIQNNVVPTLQPSSSFYTGSTGGQTGYYQQPGSSTLQSAPLQQHQAGYGLQGNVFGNPNQSHTSASLQNYSSHFLSSPMQLAAAAALNAQQYRSTSLQNSAYVKSVSNHMDQNSRPQQIKSPGSQQDVLSSVFNSGAQIPSPKSRQNMKQPAPQASPTTQHKYLYQAIGNPSPAQTQRYPPPIQRPVNFHTAVGAIPNNGGSSNNPKHRSSNQNSKLAGRHYYGSQGGNLATSQSEKGDDSKLGDNATSSSNSVSSSSSIASKAVNSSSTATVSSDMSKEVTKDDANIIKD</sequence>
<comment type="caution">
    <text evidence="5">The sequence shown here is derived from an EMBL/GenBank/DDBJ whole genome shotgun (WGS) entry which is preliminary data.</text>
</comment>
<evidence type="ECO:0000256" key="3">
    <source>
        <dbReference type="SAM" id="MobiDB-lite"/>
    </source>
</evidence>
<name>A0AAN7VRD6_9COLE</name>
<feature type="region of interest" description="Disordered" evidence="3">
    <location>
        <begin position="1989"/>
        <end position="2088"/>
    </location>
</feature>
<feature type="region of interest" description="Disordered" evidence="3">
    <location>
        <begin position="342"/>
        <end position="411"/>
    </location>
</feature>
<feature type="compositionally biased region" description="Low complexity" evidence="3">
    <location>
        <begin position="1520"/>
        <end position="1535"/>
    </location>
</feature>
<feature type="region of interest" description="Disordered" evidence="3">
    <location>
        <begin position="445"/>
        <end position="723"/>
    </location>
</feature>
<gene>
    <name evidence="5" type="ORF">RI129_000358</name>
</gene>